<gene>
    <name evidence="1" type="ORF">FIBSPDRAFT_889785</name>
</gene>
<evidence type="ECO:0000313" key="1">
    <source>
        <dbReference type="EMBL" id="KZP23136.1"/>
    </source>
</evidence>
<dbReference type="Proteomes" id="UP000076532">
    <property type="component" value="Unassembled WGS sequence"/>
</dbReference>
<evidence type="ECO:0000313" key="2">
    <source>
        <dbReference type="Proteomes" id="UP000076532"/>
    </source>
</evidence>
<keyword evidence="2" id="KW-1185">Reference proteome</keyword>
<name>A0A166LN11_9AGAM</name>
<proteinExistence type="predicted"/>
<sequence>MNTCTRKTKSPVKTTQMQTTVTYTNGPLQITLTFPDDTQATQGLGDALGGSSDVHGTQDNPFLASTTTLLPSSENPLPPTTSAISGVLRVVLASRTEILLSSTGQPELASMVQSGVGWPEGRLRDRCSVVLAGQVETGPEWYWLARK</sequence>
<accession>A0A166LN11</accession>
<reference evidence="1 2" key="1">
    <citation type="journal article" date="2016" name="Mol. Biol. Evol.">
        <title>Comparative Genomics of Early-Diverging Mushroom-Forming Fungi Provides Insights into the Origins of Lignocellulose Decay Capabilities.</title>
        <authorList>
            <person name="Nagy L.G."/>
            <person name="Riley R."/>
            <person name="Tritt A."/>
            <person name="Adam C."/>
            <person name="Daum C."/>
            <person name="Floudas D."/>
            <person name="Sun H."/>
            <person name="Yadav J.S."/>
            <person name="Pangilinan J."/>
            <person name="Larsson K.H."/>
            <person name="Matsuura K."/>
            <person name="Barry K."/>
            <person name="Labutti K."/>
            <person name="Kuo R."/>
            <person name="Ohm R.A."/>
            <person name="Bhattacharya S.S."/>
            <person name="Shirouzu T."/>
            <person name="Yoshinaga Y."/>
            <person name="Martin F.M."/>
            <person name="Grigoriev I.V."/>
            <person name="Hibbett D.S."/>
        </authorList>
    </citation>
    <scope>NUCLEOTIDE SEQUENCE [LARGE SCALE GENOMIC DNA]</scope>
    <source>
        <strain evidence="1 2">CBS 109695</strain>
    </source>
</reference>
<dbReference type="EMBL" id="KV417534">
    <property type="protein sequence ID" value="KZP23136.1"/>
    <property type="molecule type" value="Genomic_DNA"/>
</dbReference>
<protein>
    <submittedName>
        <fullName evidence="1">Uncharacterized protein</fullName>
    </submittedName>
</protein>
<dbReference type="AlphaFoldDB" id="A0A166LN11"/>
<organism evidence="1 2">
    <name type="scientific">Athelia psychrophila</name>
    <dbReference type="NCBI Taxonomy" id="1759441"/>
    <lineage>
        <taxon>Eukaryota</taxon>
        <taxon>Fungi</taxon>
        <taxon>Dikarya</taxon>
        <taxon>Basidiomycota</taxon>
        <taxon>Agaricomycotina</taxon>
        <taxon>Agaricomycetes</taxon>
        <taxon>Agaricomycetidae</taxon>
        <taxon>Atheliales</taxon>
        <taxon>Atheliaceae</taxon>
        <taxon>Athelia</taxon>
    </lineage>
</organism>